<dbReference type="InterPro" id="IPR023296">
    <property type="entry name" value="Glyco_hydro_beta-prop_sf"/>
</dbReference>
<reference evidence="1" key="1">
    <citation type="submission" date="2020-08" db="EMBL/GenBank/DDBJ databases">
        <title>Genome public.</title>
        <authorList>
            <person name="Liu C."/>
            <person name="Sun Q."/>
        </authorList>
    </citation>
    <scope>NUCLEOTIDE SEQUENCE</scope>
    <source>
        <strain evidence="1">NSJ-33</strain>
    </source>
</reference>
<protein>
    <submittedName>
        <fullName evidence="1">Uncharacterized protein</fullName>
    </submittedName>
</protein>
<accession>A0A926E4G5</accession>
<gene>
    <name evidence="1" type="ORF">H8710_03140</name>
</gene>
<dbReference type="EMBL" id="JACRSV010000001">
    <property type="protein sequence ID" value="MBC8559061.1"/>
    <property type="molecule type" value="Genomic_DNA"/>
</dbReference>
<dbReference type="AlphaFoldDB" id="A0A926E4G5"/>
<comment type="caution">
    <text evidence="1">The sequence shown here is derived from an EMBL/GenBank/DDBJ whole genome shotgun (WGS) entry which is preliminary data.</text>
</comment>
<dbReference type="RefSeq" id="WP_249293954.1">
    <property type="nucleotide sequence ID" value="NZ_JACRSV010000001.1"/>
</dbReference>
<dbReference type="Proteomes" id="UP000610760">
    <property type="component" value="Unassembled WGS sequence"/>
</dbReference>
<name>A0A926E4G5_9FIRM</name>
<organism evidence="1 2">
    <name type="scientific">Fumia xinanensis</name>
    <dbReference type="NCBI Taxonomy" id="2763659"/>
    <lineage>
        <taxon>Bacteria</taxon>
        <taxon>Bacillati</taxon>
        <taxon>Bacillota</taxon>
        <taxon>Clostridia</taxon>
        <taxon>Eubacteriales</taxon>
        <taxon>Oscillospiraceae</taxon>
        <taxon>Fumia</taxon>
    </lineage>
</organism>
<proteinExistence type="predicted"/>
<keyword evidence="2" id="KW-1185">Reference proteome</keyword>
<evidence type="ECO:0000313" key="1">
    <source>
        <dbReference type="EMBL" id="MBC8559061.1"/>
    </source>
</evidence>
<dbReference type="SUPFAM" id="SSF75005">
    <property type="entry name" value="Arabinanase/levansucrase/invertase"/>
    <property type="match status" value="1"/>
</dbReference>
<sequence length="302" mass="34989">MINKPYIRRLGTIDVDLVETTPLVIGDTLYRFEYIRGGKQKYWDNQTDNSYFRFKDVFHNTVTPSFAAGYHFGSAFHENGVTYVYGVNDHPGSDTISVFRSTDLEHWESKVALHLPGWQLFNTSVCRGKDGYVMAFEMGAPSEECGVPFTMYFALSDDAWNWTMASKECVHSKDRYTACPVIRYLPEDDYYYMIYLEQIPAWGFVPYIARSHNLKEWELSPVNPVIMFDDAEDKKIANFNLTREQQKRIEEALDVNNSDVDLCEYKGRTLINYSWGNQMGVEHLAEAVYDGPLSDFLRGFFE</sequence>
<evidence type="ECO:0000313" key="2">
    <source>
        <dbReference type="Proteomes" id="UP000610760"/>
    </source>
</evidence>
<dbReference type="Gene3D" id="2.115.10.20">
    <property type="entry name" value="Glycosyl hydrolase domain, family 43"/>
    <property type="match status" value="1"/>
</dbReference>